<evidence type="ECO:0000313" key="2">
    <source>
        <dbReference type="Proteomes" id="UP001223683"/>
    </source>
</evidence>
<dbReference type="EMBL" id="CP118390">
    <property type="protein sequence ID" value="WDU89748.1"/>
    <property type="molecule type" value="Genomic_DNA"/>
</dbReference>
<name>A0AAQ3BXV2_EDWPI</name>
<dbReference type="RefSeq" id="WP_146203337.1">
    <property type="nucleotide sequence ID" value="NC_013508.1"/>
</dbReference>
<proteinExistence type="predicted"/>
<reference evidence="1" key="1">
    <citation type="submission" date="2022-10" db="EMBL/GenBank/DDBJ databases">
        <title>Complete genome of Ep21-8.</title>
        <authorList>
            <person name="Kang Y.-R."/>
            <person name="Kim D.-H."/>
        </authorList>
    </citation>
    <scope>NUCLEOTIDE SEQUENCE</scope>
    <source>
        <strain evidence="1">Ep21-8</strain>
    </source>
</reference>
<dbReference type="GeneID" id="72528847"/>
<dbReference type="AlphaFoldDB" id="A0AAQ3BXV2"/>
<gene>
    <name evidence="1" type="ORF">PWJ79_09765</name>
</gene>
<sequence length="204" mass="22631">MLKKIVPNRRIILDGFNNSCTAPDPGLPPDFLKASGMIYNIQTSVKSGTFFNRQKTSLIAEGPHAKSQSRNFLWLPWVEGAVTYSPISTIDILTGPMSGCWVSVFESHGKRYVAHIGTSLCAELSEQAKASWRAAVNSNTITPLHAFDPFVPIESEFEAFYSIITPHRQIYSVALAYASALDCRERMITRIIPSDNQLMDVTGF</sequence>
<organism evidence="1 2">
    <name type="scientific">Edwardsiella piscicida</name>
    <dbReference type="NCBI Taxonomy" id="1263550"/>
    <lineage>
        <taxon>Bacteria</taxon>
        <taxon>Pseudomonadati</taxon>
        <taxon>Pseudomonadota</taxon>
        <taxon>Gammaproteobacteria</taxon>
        <taxon>Enterobacterales</taxon>
        <taxon>Hafniaceae</taxon>
        <taxon>Edwardsiella</taxon>
    </lineage>
</organism>
<accession>A0AAQ3BXV2</accession>
<evidence type="ECO:0000313" key="1">
    <source>
        <dbReference type="EMBL" id="WDU89748.1"/>
    </source>
</evidence>
<dbReference type="Proteomes" id="UP001223683">
    <property type="component" value="Chromosome"/>
</dbReference>
<protein>
    <submittedName>
        <fullName evidence="1">Uncharacterized protein</fullName>
    </submittedName>
</protein>